<keyword evidence="2" id="KW-1133">Transmembrane helix</keyword>
<gene>
    <name evidence="3" type="ORF">AAW00_12530</name>
</gene>
<dbReference type="GO" id="GO:0016853">
    <property type="term" value="F:isomerase activity"/>
    <property type="evidence" value="ECO:0007669"/>
    <property type="project" value="UniProtKB-KW"/>
</dbReference>
<evidence type="ECO:0000256" key="2">
    <source>
        <dbReference type="SAM" id="Phobius"/>
    </source>
</evidence>
<protein>
    <submittedName>
        <fullName evidence="3">Isopropylmalate isomerase</fullName>
    </submittedName>
</protein>
<dbReference type="Proteomes" id="UP000053464">
    <property type="component" value="Unassembled WGS sequence"/>
</dbReference>
<evidence type="ECO:0000313" key="3">
    <source>
        <dbReference type="EMBL" id="KLE33887.1"/>
    </source>
</evidence>
<dbReference type="RefSeq" id="WP_047004775.1">
    <property type="nucleotide sequence ID" value="NZ_LBHB01000003.1"/>
</dbReference>
<dbReference type="EMBL" id="LBHB01000003">
    <property type="protein sequence ID" value="KLE33887.1"/>
    <property type="molecule type" value="Genomic_DNA"/>
</dbReference>
<keyword evidence="3" id="KW-0413">Isomerase</keyword>
<dbReference type="AlphaFoldDB" id="A0A0G9MSY8"/>
<accession>A0A0G9MSY8</accession>
<evidence type="ECO:0000313" key="4">
    <source>
        <dbReference type="Proteomes" id="UP000053464"/>
    </source>
</evidence>
<reference evidence="3 4" key="1">
    <citation type="submission" date="2015-04" db="EMBL/GenBank/DDBJ databases">
        <title>The draft genome sequence of Erythrobacter luteus KA37.</title>
        <authorList>
            <person name="Zhuang L."/>
            <person name="Liu Y."/>
            <person name="Shao Z."/>
        </authorList>
    </citation>
    <scope>NUCLEOTIDE SEQUENCE [LARGE SCALE GENOMIC DNA]</scope>
    <source>
        <strain evidence="3 4">KA37</strain>
    </source>
</reference>
<keyword evidence="2" id="KW-0472">Membrane</keyword>
<feature type="region of interest" description="Disordered" evidence="1">
    <location>
        <begin position="30"/>
        <end position="51"/>
    </location>
</feature>
<evidence type="ECO:0000256" key="1">
    <source>
        <dbReference type="SAM" id="MobiDB-lite"/>
    </source>
</evidence>
<organism evidence="3 4">
    <name type="scientific">Aurantiacibacter luteus</name>
    <dbReference type="NCBI Taxonomy" id="1581420"/>
    <lineage>
        <taxon>Bacteria</taxon>
        <taxon>Pseudomonadati</taxon>
        <taxon>Pseudomonadota</taxon>
        <taxon>Alphaproteobacteria</taxon>
        <taxon>Sphingomonadales</taxon>
        <taxon>Erythrobacteraceae</taxon>
        <taxon>Aurantiacibacter</taxon>
    </lineage>
</organism>
<comment type="caution">
    <text evidence="3">The sequence shown here is derived from an EMBL/GenBank/DDBJ whole genome shotgun (WGS) entry which is preliminary data.</text>
</comment>
<sequence>MTDNLKGKAAIGAAIGSAAVAAALLYVNKRKKKAEPAQPGPIPSGEKPETD</sequence>
<keyword evidence="2" id="KW-0812">Transmembrane</keyword>
<dbReference type="PATRIC" id="fig|1581420.6.peg.2559"/>
<proteinExistence type="predicted"/>
<keyword evidence="4" id="KW-1185">Reference proteome</keyword>
<name>A0A0G9MSY8_9SPHN</name>
<feature type="transmembrane region" description="Helical" evidence="2">
    <location>
        <begin position="6"/>
        <end position="27"/>
    </location>
</feature>
<dbReference type="STRING" id="1581420.AAW00_12530"/>